<evidence type="ECO:0000313" key="1">
    <source>
        <dbReference type="EMBL" id="KAI8551463.1"/>
    </source>
</evidence>
<sequence>MLCLGQGLTPIQQPMVLTPLFPTPQTTSSVSIRFSQHRTTGPADSNVASLQLRHLCPQFWRS</sequence>
<evidence type="ECO:0000313" key="2">
    <source>
        <dbReference type="Proteomes" id="UP001062846"/>
    </source>
</evidence>
<dbReference type="Proteomes" id="UP001062846">
    <property type="component" value="Chromosome 6"/>
</dbReference>
<comment type="caution">
    <text evidence="1">The sequence shown here is derived from an EMBL/GenBank/DDBJ whole genome shotgun (WGS) entry which is preliminary data.</text>
</comment>
<proteinExistence type="predicted"/>
<protein>
    <submittedName>
        <fullName evidence="1">Uncharacterized protein</fullName>
    </submittedName>
</protein>
<dbReference type="EMBL" id="CM046393">
    <property type="protein sequence ID" value="KAI8551463.1"/>
    <property type="molecule type" value="Genomic_DNA"/>
</dbReference>
<keyword evidence="2" id="KW-1185">Reference proteome</keyword>
<reference evidence="1" key="1">
    <citation type="submission" date="2022-02" db="EMBL/GenBank/DDBJ databases">
        <title>Plant Genome Project.</title>
        <authorList>
            <person name="Zhang R.-G."/>
        </authorList>
    </citation>
    <scope>NUCLEOTIDE SEQUENCE</scope>
    <source>
        <strain evidence="1">AT1</strain>
    </source>
</reference>
<organism evidence="1 2">
    <name type="scientific">Rhododendron molle</name>
    <name type="common">Chinese azalea</name>
    <name type="synonym">Azalea mollis</name>
    <dbReference type="NCBI Taxonomy" id="49168"/>
    <lineage>
        <taxon>Eukaryota</taxon>
        <taxon>Viridiplantae</taxon>
        <taxon>Streptophyta</taxon>
        <taxon>Embryophyta</taxon>
        <taxon>Tracheophyta</taxon>
        <taxon>Spermatophyta</taxon>
        <taxon>Magnoliopsida</taxon>
        <taxon>eudicotyledons</taxon>
        <taxon>Gunneridae</taxon>
        <taxon>Pentapetalae</taxon>
        <taxon>asterids</taxon>
        <taxon>Ericales</taxon>
        <taxon>Ericaceae</taxon>
        <taxon>Ericoideae</taxon>
        <taxon>Rhodoreae</taxon>
        <taxon>Rhododendron</taxon>
    </lineage>
</organism>
<gene>
    <name evidence="1" type="ORF">RHMOL_Rhmol06G0188000</name>
</gene>
<accession>A0ACC0NDP4</accession>
<name>A0ACC0NDP4_RHOML</name>